<dbReference type="Gene3D" id="3.40.1280.10">
    <property type="match status" value="1"/>
</dbReference>
<evidence type="ECO:0000259" key="18">
    <source>
        <dbReference type="Pfam" id="PF01746"/>
    </source>
</evidence>
<evidence type="ECO:0000256" key="2">
    <source>
        <dbReference type="ARBA" id="ARBA00004496"/>
    </source>
</evidence>
<keyword evidence="10 15" id="KW-0949">S-adenosyl-L-methionine</keyword>
<dbReference type="InterPro" id="IPR023148">
    <property type="entry name" value="tRNA_m1G_MeTrfase_C_sf"/>
</dbReference>
<keyword evidence="8 15" id="KW-0489">Methyltransferase</keyword>
<evidence type="ECO:0000256" key="5">
    <source>
        <dbReference type="ARBA" id="ARBA00012807"/>
    </source>
</evidence>
<dbReference type="HAMAP" id="MF_00605">
    <property type="entry name" value="TrmD"/>
    <property type="match status" value="1"/>
</dbReference>
<evidence type="ECO:0000256" key="3">
    <source>
        <dbReference type="ARBA" id="ARBA00007630"/>
    </source>
</evidence>
<evidence type="ECO:0000256" key="16">
    <source>
        <dbReference type="PIRSR" id="PIRSR000386-1"/>
    </source>
</evidence>
<dbReference type="GO" id="GO:0005829">
    <property type="term" value="C:cytosol"/>
    <property type="evidence" value="ECO:0007669"/>
    <property type="project" value="TreeGrafter"/>
</dbReference>
<comment type="function">
    <text evidence="1 15 17">Specifically methylates guanosine-37 in various tRNAs.</text>
</comment>
<evidence type="ECO:0000313" key="19">
    <source>
        <dbReference type="EMBL" id="KKP92887.1"/>
    </source>
</evidence>
<gene>
    <name evidence="15" type="primary">trmD</name>
    <name evidence="19" type="ORF">UR96_C0003G0013</name>
</gene>
<feature type="domain" description="tRNA methyltransferase TRMD/TRM10-type" evidence="18">
    <location>
        <begin position="1"/>
        <end position="213"/>
    </location>
</feature>
<evidence type="ECO:0000256" key="13">
    <source>
        <dbReference type="ARBA" id="ARBA00033392"/>
    </source>
</evidence>
<reference evidence="19 20" key="1">
    <citation type="journal article" date="2015" name="Nature">
        <title>rRNA introns, odd ribosomes, and small enigmatic genomes across a large radiation of phyla.</title>
        <authorList>
            <person name="Brown C.T."/>
            <person name="Hug L.A."/>
            <person name="Thomas B.C."/>
            <person name="Sharon I."/>
            <person name="Castelle C.J."/>
            <person name="Singh A."/>
            <person name="Wilkins M.J."/>
            <person name="Williams K.H."/>
            <person name="Banfield J.F."/>
        </authorList>
    </citation>
    <scope>NUCLEOTIDE SEQUENCE [LARGE SCALE GENOMIC DNA]</scope>
</reference>
<evidence type="ECO:0000256" key="8">
    <source>
        <dbReference type="ARBA" id="ARBA00022603"/>
    </source>
</evidence>
<keyword evidence="9 15" id="KW-0808">Transferase</keyword>
<sequence>MKFDILTIFPEIIEEYINKGIVSIAKEKGLVEINVHNLRNWTEDNHKTVDDTPCGGGPGMVLKVEPIYRAIQDLKKENTIVAITTPKGEKLVQSKLKDFSTKSDLHMIILCGRYEGFDQRIHDNLVDYEFSIGDYVLSGGELASLVLVDGITRLLPGVLGNEESLSDESFNDGETFDYPQYTRPIEFNGWKVPEILLSGDHEKIRQWRESQKASNR</sequence>
<comment type="caution">
    <text evidence="19">The sequence shown here is derived from an EMBL/GenBank/DDBJ whole genome shotgun (WGS) entry which is preliminary data.</text>
</comment>
<comment type="similarity">
    <text evidence="3 15 17">Belongs to the RNA methyltransferase TrmD family.</text>
</comment>
<proteinExistence type="inferred from homology"/>
<dbReference type="Gene3D" id="1.10.1270.20">
    <property type="entry name" value="tRNA(m1g37)methyltransferase, domain 2"/>
    <property type="match status" value="1"/>
</dbReference>
<evidence type="ECO:0000256" key="11">
    <source>
        <dbReference type="ARBA" id="ARBA00022694"/>
    </source>
</evidence>
<keyword evidence="7 15" id="KW-0963">Cytoplasm</keyword>
<evidence type="ECO:0000256" key="4">
    <source>
        <dbReference type="ARBA" id="ARBA00011738"/>
    </source>
</evidence>
<dbReference type="PANTHER" id="PTHR46417">
    <property type="entry name" value="TRNA (GUANINE-N(1)-)-METHYLTRANSFERASE"/>
    <property type="match status" value="1"/>
</dbReference>
<dbReference type="NCBIfam" id="NF000648">
    <property type="entry name" value="PRK00026.1"/>
    <property type="match status" value="1"/>
</dbReference>
<dbReference type="InterPro" id="IPR029026">
    <property type="entry name" value="tRNA_m1G_MTases_N"/>
</dbReference>
<dbReference type="EC" id="2.1.1.228" evidence="5 15"/>
<dbReference type="Proteomes" id="UP000034140">
    <property type="component" value="Unassembled WGS sequence"/>
</dbReference>
<accession>A0A0G0GMP3</accession>
<organism evidence="19 20">
    <name type="scientific">candidate division WS6 bacterium GW2011_GWC1_36_11</name>
    <dbReference type="NCBI Taxonomy" id="1619090"/>
    <lineage>
        <taxon>Bacteria</taxon>
        <taxon>Candidatus Dojkabacteria</taxon>
    </lineage>
</organism>
<feature type="binding site" evidence="15 16">
    <location>
        <begin position="132"/>
        <end position="137"/>
    </location>
    <ligand>
        <name>S-adenosyl-L-methionine</name>
        <dbReference type="ChEBI" id="CHEBI:59789"/>
    </ligand>
</feature>
<evidence type="ECO:0000256" key="10">
    <source>
        <dbReference type="ARBA" id="ARBA00022691"/>
    </source>
</evidence>
<feature type="binding site" evidence="15 16">
    <location>
        <position position="112"/>
    </location>
    <ligand>
        <name>S-adenosyl-L-methionine</name>
        <dbReference type="ChEBI" id="CHEBI:59789"/>
    </ligand>
</feature>
<evidence type="ECO:0000256" key="15">
    <source>
        <dbReference type="HAMAP-Rule" id="MF_00605"/>
    </source>
</evidence>
<dbReference type="PATRIC" id="fig|1619090.3.peg.85"/>
<evidence type="ECO:0000256" key="12">
    <source>
        <dbReference type="ARBA" id="ARBA00029736"/>
    </source>
</evidence>
<dbReference type="CDD" id="cd18080">
    <property type="entry name" value="TrmD-like"/>
    <property type="match status" value="1"/>
</dbReference>
<comment type="catalytic activity">
    <reaction evidence="14 15 17">
        <text>guanosine(37) in tRNA + S-adenosyl-L-methionine = N(1)-methylguanosine(37) in tRNA + S-adenosyl-L-homocysteine + H(+)</text>
        <dbReference type="Rhea" id="RHEA:36899"/>
        <dbReference type="Rhea" id="RHEA-COMP:10145"/>
        <dbReference type="Rhea" id="RHEA-COMP:10147"/>
        <dbReference type="ChEBI" id="CHEBI:15378"/>
        <dbReference type="ChEBI" id="CHEBI:57856"/>
        <dbReference type="ChEBI" id="CHEBI:59789"/>
        <dbReference type="ChEBI" id="CHEBI:73542"/>
        <dbReference type="ChEBI" id="CHEBI:74269"/>
        <dbReference type="EC" id="2.1.1.228"/>
    </reaction>
</comment>
<comment type="subunit">
    <text evidence="4 15 17">Homodimer.</text>
</comment>
<dbReference type="InterPro" id="IPR016009">
    <property type="entry name" value="tRNA_MeTrfase_TRMD/TRM10"/>
</dbReference>
<dbReference type="GO" id="GO:0002939">
    <property type="term" value="P:tRNA N1-guanine methylation"/>
    <property type="evidence" value="ECO:0007669"/>
    <property type="project" value="TreeGrafter"/>
</dbReference>
<evidence type="ECO:0000256" key="14">
    <source>
        <dbReference type="ARBA" id="ARBA00047783"/>
    </source>
</evidence>
<comment type="subcellular location">
    <subcellularLocation>
        <location evidence="2 15 17">Cytoplasm</location>
    </subcellularLocation>
</comment>
<dbReference type="GO" id="GO:0052906">
    <property type="term" value="F:tRNA (guanine(37)-N1)-methyltransferase activity"/>
    <property type="evidence" value="ECO:0007669"/>
    <property type="project" value="UniProtKB-UniRule"/>
</dbReference>
<dbReference type="InterPro" id="IPR002649">
    <property type="entry name" value="tRNA_m1G_MeTrfase_TrmD"/>
</dbReference>
<evidence type="ECO:0000256" key="7">
    <source>
        <dbReference type="ARBA" id="ARBA00022490"/>
    </source>
</evidence>
<evidence type="ECO:0000313" key="20">
    <source>
        <dbReference type="Proteomes" id="UP000034140"/>
    </source>
</evidence>
<dbReference type="NCBIfam" id="TIGR00088">
    <property type="entry name" value="trmD"/>
    <property type="match status" value="1"/>
</dbReference>
<keyword evidence="11 15" id="KW-0819">tRNA processing</keyword>
<dbReference type="PANTHER" id="PTHR46417:SF1">
    <property type="entry name" value="TRNA (GUANINE-N(1)-)-METHYLTRANSFERASE"/>
    <property type="match status" value="1"/>
</dbReference>
<evidence type="ECO:0000256" key="17">
    <source>
        <dbReference type="RuleBase" id="RU003464"/>
    </source>
</evidence>
<dbReference type="EMBL" id="LBRE01000003">
    <property type="protein sequence ID" value="KKP92887.1"/>
    <property type="molecule type" value="Genomic_DNA"/>
</dbReference>
<dbReference type="PIRSF" id="PIRSF000386">
    <property type="entry name" value="tRNA_mtase"/>
    <property type="match status" value="1"/>
</dbReference>
<evidence type="ECO:0000256" key="1">
    <source>
        <dbReference type="ARBA" id="ARBA00002634"/>
    </source>
</evidence>
<dbReference type="FunFam" id="3.40.1280.10:FF:000001">
    <property type="entry name" value="tRNA (guanine-N(1)-)-methyltransferase"/>
    <property type="match status" value="1"/>
</dbReference>
<evidence type="ECO:0000256" key="6">
    <source>
        <dbReference type="ARBA" id="ARBA00014679"/>
    </source>
</evidence>
<dbReference type="InterPro" id="IPR029028">
    <property type="entry name" value="Alpha/beta_knot_MTases"/>
</dbReference>
<evidence type="ECO:0000256" key="9">
    <source>
        <dbReference type="ARBA" id="ARBA00022679"/>
    </source>
</evidence>
<protein>
    <recommendedName>
        <fullName evidence="6 15">tRNA (guanine-N(1)-)-methyltransferase</fullName>
        <ecNumber evidence="5 15">2.1.1.228</ecNumber>
    </recommendedName>
    <alternativeName>
        <fullName evidence="12 15">M1G-methyltransferase</fullName>
    </alternativeName>
    <alternativeName>
        <fullName evidence="13 15">tRNA [GM37] methyltransferase</fullName>
    </alternativeName>
</protein>
<dbReference type="AlphaFoldDB" id="A0A0G0GMP3"/>
<dbReference type="SUPFAM" id="SSF75217">
    <property type="entry name" value="alpha/beta knot"/>
    <property type="match status" value="1"/>
</dbReference>
<name>A0A0G0GMP3_9BACT</name>
<dbReference type="Pfam" id="PF01746">
    <property type="entry name" value="tRNA_m1G_MT"/>
    <property type="match status" value="1"/>
</dbReference>